<reference evidence="2" key="1">
    <citation type="journal article" date="2023" name="Insect Mol. Biol.">
        <title>Genome sequencing provides insights into the evolution of gene families encoding plant cell wall-degrading enzymes in longhorned beetles.</title>
        <authorList>
            <person name="Shin N.R."/>
            <person name="Okamura Y."/>
            <person name="Kirsch R."/>
            <person name="Pauchet Y."/>
        </authorList>
    </citation>
    <scope>NUCLEOTIDE SEQUENCE</scope>
    <source>
        <strain evidence="2">RBIC_L_NR</strain>
    </source>
</reference>
<accession>A0AAV8ZL06</accession>
<dbReference type="AlphaFoldDB" id="A0AAV8ZL06"/>
<evidence type="ECO:0000259" key="1">
    <source>
        <dbReference type="Pfam" id="PF03015"/>
    </source>
</evidence>
<keyword evidence="3" id="KW-1185">Reference proteome</keyword>
<proteinExistence type="predicted"/>
<comment type="caution">
    <text evidence="2">The sequence shown here is derived from an EMBL/GenBank/DDBJ whole genome shotgun (WGS) entry which is preliminary data.</text>
</comment>
<feature type="domain" description="Fatty acyl-CoA reductase C-terminal" evidence="1">
    <location>
        <begin position="3"/>
        <end position="71"/>
    </location>
</feature>
<dbReference type="Proteomes" id="UP001162156">
    <property type="component" value="Unassembled WGS sequence"/>
</dbReference>
<dbReference type="InterPro" id="IPR033640">
    <property type="entry name" value="FAR_C"/>
</dbReference>
<gene>
    <name evidence="2" type="ORF">NQ314_004247</name>
</gene>
<sequence length="82" mass="10044">MLMKKIYAKLEKTSDVLRYFLINEWDISNTNVVKLWEKLNEHDKIMYNFDINSIDTENYFKNLMIGLKKIYSKRRYDQIKVS</sequence>
<evidence type="ECO:0000313" key="2">
    <source>
        <dbReference type="EMBL" id="KAJ8965263.1"/>
    </source>
</evidence>
<organism evidence="2 3">
    <name type="scientific">Rhamnusium bicolor</name>
    <dbReference type="NCBI Taxonomy" id="1586634"/>
    <lineage>
        <taxon>Eukaryota</taxon>
        <taxon>Metazoa</taxon>
        <taxon>Ecdysozoa</taxon>
        <taxon>Arthropoda</taxon>
        <taxon>Hexapoda</taxon>
        <taxon>Insecta</taxon>
        <taxon>Pterygota</taxon>
        <taxon>Neoptera</taxon>
        <taxon>Endopterygota</taxon>
        <taxon>Coleoptera</taxon>
        <taxon>Polyphaga</taxon>
        <taxon>Cucujiformia</taxon>
        <taxon>Chrysomeloidea</taxon>
        <taxon>Cerambycidae</taxon>
        <taxon>Lepturinae</taxon>
        <taxon>Rhagiini</taxon>
        <taxon>Rhamnusium</taxon>
    </lineage>
</organism>
<dbReference type="CDD" id="cd09071">
    <property type="entry name" value="FAR_C"/>
    <property type="match status" value="1"/>
</dbReference>
<name>A0AAV8ZL06_9CUCU</name>
<protein>
    <recommendedName>
        <fullName evidence="1">Fatty acyl-CoA reductase C-terminal domain-containing protein</fullName>
    </recommendedName>
</protein>
<dbReference type="Pfam" id="PF03015">
    <property type="entry name" value="Sterile"/>
    <property type="match status" value="1"/>
</dbReference>
<dbReference type="EMBL" id="JANEYF010001267">
    <property type="protein sequence ID" value="KAJ8965263.1"/>
    <property type="molecule type" value="Genomic_DNA"/>
</dbReference>
<evidence type="ECO:0000313" key="3">
    <source>
        <dbReference type="Proteomes" id="UP001162156"/>
    </source>
</evidence>